<dbReference type="SUPFAM" id="SSF51905">
    <property type="entry name" value="FAD/NAD(P)-binding domain"/>
    <property type="match status" value="1"/>
</dbReference>
<dbReference type="PANTHER" id="PTHR22912">
    <property type="entry name" value="DISULFIDE OXIDOREDUCTASE"/>
    <property type="match status" value="1"/>
</dbReference>
<evidence type="ECO:0000256" key="6">
    <source>
        <dbReference type="SAM" id="MobiDB-lite"/>
    </source>
</evidence>
<dbReference type="PANTHER" id="PTHR22912:SF151">
    <property type="entry name" value="DIHYDROLIPOYL DEHYDROGENASE, MITOCHONDRIAL"/>
    <property type="match status" value="1"/>
</dbReference>
<feature type="compositionally biased region" description="Low complexity" evidence="6">
    <location>
        <begin position="1"/>
        <end position="25"/>
    </location>
</feature>
<keyword evidence="10" id="KW-1185">Reference proteome</keyword>
<proteinExistence type="inferred from homology"/>
<comment type="caution">
    <text evidence="9">The sequence shown here is derived from an EMBL/GenBank/DDBJ whole genome shotgun (WGS) entry which is preliminary data.</text>
</comment>
<sequence length="505" mass="52434">MEPQTDTGATGNTADTAETADTGDTVEQQRPQGTEFDVIVIGGGAVGENAANGAAQGGLSAVVVEAELVGGECSYWACIPSKALLRSPQVLRNARQMPGAAEAVTGVLDVEAVLARRDSFTSGWKDDGQEQWLDGAGISLIRGHGRITAPRQVTVTSSAGEQTTLTARHAVTIATGSVPVIAPIEGLRQAQPWTSREATSAHAIPASLAIIGGGVVATEMASAYAALGSQVTLLARSGLLGGMEPFAGELVGRALQDQGVTLRLNTSPERVSRTADGVRIETSAGDAVLTQEVLAATGRSPRTDDLGLETIGLEPGTWIDTDDTMLVHGFDWLYAVGDVTHRVLLTHQGKYQARAAGDVIVARAKGAPVQDQPWGAHVATADHAAVPQVVFSDPEVASVGLTAQAAREAGHTIRVVDYELGDVAGTALKAEAYAGTARMVVDEDRQVILGMTFVGSGVGELLQAATIAVTAEVPIGRLWHAVPAFPTVSEIWLRLLESYGRPQQG</sequence>
<dbReference type="EMBL" id="JADBED010000001">
    <property type="protein sequence ID" value="MBE1523482.1"/>
    <property type="molecule type" value="Genomic_DNA"/>
</dbReference>
<dbReference type="Gene3D" id="3.30.390.30">
    <property type="match status" value="1"/>
</dbReference>
<dbReference type="EC" id="1.8.1.4" evidence="9"/>
<name>A0ABR9JDB1_9MICC</name>
<dbReference type="InterPro" id="IPR016156">
    <property type="entry name" value="FAD/NAD-linked_Rdtase_dimer_sf"/>
</dbReference>
<evidence type="ECO:0000256" key="2">
    <source>
        <dbReference type="ARBA" id="ARBA00007532"/>
    </source>
</evidence>
<dbReference type="PIRSF" id="PIRSF000350">
    <property type="entry name" value="Mercury_reductase_MerA"/>
    <property type="match status" value="1"/>
</dbReference>
<gene>
    <name evidence="9" type="ORF">H4W27_000600</name>
</gene>
<dbReference type="Gene3D" id="3.50.50.60">
    <property type="entry name" value="FAD/NAD(P)-binding domain"/>
    <property type="match status" value="2"/>
</dbReference>
<keyword evidence="9" id="KW-0560">Oxidoreductase</keyword>
<evidence type="ECO:0000256" key="3">
    <source>
        <dbReference type="ARBA" id="ARBA00022630"/>
    </source>
</evidence>
<dbReference type="Pfam" id="PF07992">
    <property type="entry name" value="Pyr_redox_2"/>
    <property type="match status" value="1"/>
</dbReference>
<organism evidence="9 10">
    <name type="scientific">Nesterenkonia lutea</name>
    <dbReference type="NCBI Taxonomy" id="272919"/>
    <lineage>
        <taxon>Bacteria</taxon>
        <taxon>Bacillati</taxon>
        <taxon>Actinomycetota</taxon>
        <taxon>Actinomycetes</taxon>
        <taxon>Micrococcales</taxon>
        <taxon>Micrococcaceae</taxon>
        <taxon>Nesterenkonia</taxon>
    </lineage>
</organism>
<evidence type="ECO:0000313" key="10">
    <source>
        <dbReference type="Proteomes" id="UP000643525"/>
    </source>
</evidence>
<dbReference type="InterPro" id="IPR050151">
    <property type="entry name" value="Class-I_Pyr_Nuc-Dis_Oxidored"/>
</dbReference>
<dbReference type="PRINTS" id="PR00368">
    <property type="entry name" value="FADPNR"/>
</dbReference>
<dbReference type="GO" id="GO:0004148">
    <property type="term" value="F:dihydrolipoyl dehydrogenase (NADH) activity"/>
    <property type="evidence" value="ECO:0007669"/>
    <property type="project" value="UniProtKB-EC"/>
</dbReference>
<evidence type="ECO:0000259" key="8">
    <source>
        <dbReference type="Pfam" id="PF07992"/>
    </source>
</evidence>
<dbReference type="RefSeq" id="WP_192594632.1">
    <property type="nucleotide sequence ID" value="NZ_BAAALJ010000047.1"/>
</dbReference>
<dbReference type="SUPFAM" id="SSF55424">
    <property type="entry name" value="FAD/NAD-linked reductases, dimerisation (C-terminal) domain"/>
    <property type="match status" value="1"/>
</dbReference>
<protein>
    <submittedName>
        <fullName evidence="9">Dihydrolipoamide dehydrogenase</fullName>
        <ecNumber evidence="9">1.8.1.4</ecNumber>
    </submittedName>
</protein>
<evidence type="ECO:0000256" key="4">
    <source>
        <dbReference type="ARBA" id="ARBA00022827"/>
    </source>
</evidence>
<keyword evidence="4" id="KW-0274">FAD</keyword>
<dbReference type="InterPro" id="IPR023753">
    <property type="entry name" value="FAD/NAD-binding_dom"/>
</dbReference>
<evidence type="ECO:0000259" key="7">
    <source>
        <dbReference type="Pfam" id="PF02852"/>
    </source>
</evidence>
<feature type="domain" description="FAD/NAD(P)-binding" evidence="8">
    <location>
        <begin position="36"/>
        <end position="349"/>
    </location>
</feature>
<dbReference type="Pfam" id="PF02852">
    <property type="entry name" value="Pyr_redox_dim"/>
    <property type="match status" value="1"/>
</dbReference>
<evidence type="ECO:0000256" key="5">
    <source>
        <dbReference type="ARBA" id="ARBA00023027"/>
    </source>
</evidence>
<feature type="domain" description="Pyridine nucleotide-disulphide oxidoreductase dimerisation" evidence="7">
    <location>
        <begin position="386"/>
        <end position="492"/>
    </location>
</feature>
<dbReference type="InterPro" id="IPR001100">
    <property type="entry name" value="Pyr_nuc-diS_OxRdtase"/>
</dbReference>
<dbReference type="InterPro" id="IPR004099">
    <property type="entry name" value="Pyr_nucl-diS_OxRdtase_dimer"/>
</dbReference>
<dbReference type="Proteomes" id="UP000643525">
    <property type="component" value="Unassembled WGS sequence"/>
</dbReference>
<keyword evidence="5" id="KW-0520">NAD</keyword>
<evidence type="ECO:0000313" key="9">
    <source>
        <dbReference type="EMBL" id="MBE1523482.1"/>
    </source>
</evidence>
<comment type="similarity">
    <text evidence="2">Belongs to the class-I pyridine nucleotide-disulfide oxidoreductase family.</text>
</comment>
<evidence type="ECO:0000256" key="1">
    <source>
        <dbReference type="ARBA" id="ARBA00001974"/>
    </source>
</evidence>
<accession>A0ABR9JDB1</accession>
<reference evidence="9 10" key="1">
    <citation type="submission" date="2020-10" db="EMBL/GenBank/DDBJ databases">
        <title>Sequencing the genomes of 1000 actinobacteria strains.</title>
        <authorList>
            <person name="Klenk H.-P."/>
        </authorList>
    </citation>
    <scope>NUCLEOTIDE SEQUENCE [LARGE SCALE GENOMIC DNA]</scope>
    <source>
        <strain evidence="9 10">DSM 15666</strain>
    </source>
</reference>
<dbReference type="PRINTS" id="PR00411">
    <property type="entry name" value="PNDRDTASEI"/>
</dbReference>
<comment type="cofactor">
    <cofactor evidence="1">
        <name>FAD</name>
        <dbReference type="ChEBI" id="CHEBI:57692"/>
    </cofactor>
</comment>
<feature type="region of interest" description="Disordered" evidence="6">
    <location>
        <begin position="1"/>
        <end position="33"/>
    </location>
</feature>
<dbReference type="InterPro" id="IPR036188">
    <property type="entry name" value="FAD/NAD-bd_sf"/>
</dbReference>
<keyword evidence="3" id="KW-0285">Flavoprotein</keyword>